<organism evidence="3 4">
    <name type="scientific">Amycolatopsis suaedae</name>
    <dbReference type="NCBI Taxonomy" id="2510978"/>
    <lineage>
        <taxon>Bacteria</taxon>
        <taxon>Bacillati</taxon>
        <taxon>Actinomycetota</taxon>
        <taxon>Actinomycetes</taxon>
        <taxon>Pseudonocardiales</taxon>
        <taxon>Pseudonocardiaceae</taxon>
        <taxon>Amycolatopsis</taxon>
    </lineage>
</organism>
<dbReference type="SMART" id="SM00421">
    <property type="entry name" value="HTH_LUXR"/>
    <property type="match status" value="1"/>
</dbReference>
<dbReference type="InterPro" id="IPR000792">
    <property type="entry name" value="Tscrpt_reg_LuxR_C"/>
</dbReference>
<proteinExistence type="predicted"/>
<dbReference type="Gene3D" id="3.40.50.2300">
    <property type="match status" value="1"/>
</dbReference>
<dbReference type="InterPro" id="IPR039420">
    <property type="entry name" value="WalR-like"/>
</dbReference>
<comment type="caution">
    <text evidence="3">The sequence shown here is derived from an EMBL/GenBank/DDBJ whole genome shotgun (WGS) entry which is preliminary data.</text>
</comment>
<dbReference type="Proteomes" id="UP000292003">
    <property type="component" value="Unassembled WGS sequence"/>
</dbReference>
<reference evidence="3 4" key="1">
    <citation type="submission" date="2019-02" db="EMBL/GenBank/DDBJ databases">
        <title>Draft genome sequence of Amycolatopsis sp. 8-3EHSu isolated from roots of Suaeda maritima.</title>
        <authorList>
            <person name="Duangmal K."/>
            <person name="Chantavorakit T."/>
        </authorList>
    </citation>
    <scope>NUCLEOTIDE SEQUENCE [LARGE SCALE GENOMIC DNA]</scope>
    <source>
        <strain evidence="3 4">8-3EHSu</strain>
    </source>
</reference>
<evidence type="ECO:0000256" key="1">
    <source>
        <dbReference type="ARBA" id="ARBA00023125"/>
    </source>
</evidence>
<sequence length="254" mass="27981">MQADEPMSVGNVCERSILGVLPMRSSVNTSVSQSVRLATRPITVALLDRVPLVHMSVKVLLDGADDLCWAWSCADLDSAIRQSMARRPDVVAVESDILVGSAYFKPKTADRLADTVVALVSEAHHVQKLLKLGIRYMISRAVHPTDFADLLRRAHYGGALVPLVPRQIRDHQANQEWGRQGDRSDAALTGRQLRILQLISFGLSNNEIAATLTISPETVRTHVKNLYRILDVKNRAHAVTVAYARGVLDAHRVS</sequence>
<dbReference type="CDD" id="cd06170">
    <property type="entry name" value="LuxR_C_like"/>
    <property type="match status" value="1"/>
</dbReference>
<feature type="domain" description="HTH luxR-type" evidence="2">
    <location>
        <begin position="181"/>
        <end position="246"/>
    </location>
</feature>
<keyword evidence="1" id="KW-0238">DNA-binding</keyword>
<dbReference type="AlphaFoldDB" id="A0A4Q7J638"/>
<dbReference type="PROSITE" id="PS50043">
    <property type="entry name" value="HTH_LUXR_2"/>
    <property type="match status" value="1"/>
</dbReference>
<name>A0A4Q7J638_9PSEU</name>
<dbReference type="PANTHER" id="PTHR43214">
    <property type="entry name" value="TWO-COMPONENT RESPONSE REGULATOR"/>
    <property type="match status" value="1"/>
</dbReference>
<dbReference type="SUPFAM" id="SSF46894">
    <property type="entry name" value="C-terminal effector domain of the bipartite response regulators"/>
    <property type="match status" value="1"/>
</dbReference>
<dbReference type="EMBL" id="SFCC01000009">
    <property type="protein sequence ID" value="RZQ62266.1"/>
    <property type="molecule type" value="Genomic_DNA"/>
</dbReference>
<accession>A0A4Q7J638</accession>
<gene>
    <name evidence="3" type="ORF">EWH70_18465</name>
</gene>
<dbReference type="GO" id="GO:0006355">
    <property type="term" value="P:regulation of DNA-templated transcription"/>
    <property type="evidence" value="ECO:0007669"/>
    <property type="project" value="InterPro"/>
</dbReference>
<evidence type="ECO:0000259" key="2">
    <source>
        <dbReference type="PROSITE" id="PS50043"/>
    </source>
</evidence>
<evidence type="ECO:0000313" key="3">
    <source>
        <dbReference type="EMBL" id="RZQ62266.1"/>
    </source>
</evidence>
<dbReference type="InterPro" id="IPR016032">
    <property type="entry name" value="Sig_transdc_resp-reg_C-effctor"/>
</dbReference>
<evidence type="ECO:0000313" key="4">
    <source>
        <dbReference type="Proteomes" id="UP000292003"/>
    </source>
</evidence>
<keyword evidence="4" id="KW-1185">Reference proteome</keyword>
<dbReference type="GO" id="GO:0003677">
    <property type="term" value="F:DNA binding"/>
    <property type="evidence" value="ECO:0007669"/>
    <property type="project" value="UniProtKB-KW"/>
</dbReference>
<dbReference type="Pfam" id="PF00196">
    <property type="entry name" value="GerE"/>
    <property type="match status" value="1"/>
</dbReference>
<dbReference type="OrthoDB" id="3634504at2"/>
<protein>
    <submittedName>
        <fullName evidence="3">Response regulator transcription factor</fullName>
    </submittedName>
</protein>
<dbReference type="PRINTS" id="PR00038">
    <property type="entry name" value="HTHLUXR"/>
</dbReference>